<evidence type="ECO:0000259" key="10">
    <source>
        <dbReference type="Pfam" id="PF05193"/>
    </source>
</evidence>
<dbReference type="HOGENOM" id="CLU_306466_0_0_10"/>
<keyword evidence="4" id="KW-0479">Metal-binding</keyword>
<evidence type="ECO:0000256" key="5">
    <source>
        <dbReference type="ARBA" id="ARBA00022801"/>
    </source>
</evidence>
<dbReference type="PANTHER" id="PTHR43690">
    <property type="entry name" value="NARDILYSIN"/>
    <property type="match status" value="1"/>
</dbReference>
<evidence type="ECO:0000256" key="8">
    <source>
        <dbReference type="RuleBase" id="RU004447"/>
    </source>
</evidence>
<dbReference type="SUPFAM" id="SSF63411">
    <property type="entry name" value="LuxS/MPP-like metallohydrolase"/>
    <property type="match status" value="4"/>
</dbReference>
<dbReference type="KEGG" id="eao:BD94_2276"/>
<comment type="similarity">
    <text evidence="2 8">Belongs to the peptidase M16 family.</text>
</comment>
<feature type="domain" description="Peptidase M16 N-terminal" evidence="9">
    <location>
        <begin position="599"/>
        <end position="695"/>
    </location>
</feature>
<evidence type="ECO:0000256" key="2">
    <source>
        <dbReference type="ARBA" id="ARBA00007261"/>
    </source>
</evidence>
<comment type="cofactor">
    <cofactor evidence="1">
        <name>Zn(2+)</name>
        <dbReference type="ChEBI" id="CHEBI:29105"/>
    </cofactor>
</comment>
<dbReference type="InterPro" id="IPR001431">
    <property type="entry name" value="Pept_M16_Zn_BS"/>
</dbReference>
<dbReference type="InterPro" id="IPR050626">
    <property type="entry name" value="Peptidase_M16"/>
</dbReference>
<evidence type="ECO:0000313" key="11">
    <source>
        <dbReference type="EMBL" id="AIL46051.1"/>
    </source>
</evidence>
<reference evidence="11" key="2">
    <citation type="journal article" date="2015" name="Genome Biol. Evol.">
        <title>Complete Genome Sequence and Transcriptomic Analysis of the Novel Pathogen Elizabethkingia anophelis in Response to Oxidative Stress.</title>
        <authorList>
            <person name="Li Y."/>
            <person name="Liu Y."/>
            <person name="Chew S.C."/>
            <person name="Tay M."/>
            <person name="Salido M.M."/>
            <person name="Teo J."/>
            <person name="Lauro F.M."/>
            <person name="Givskov M."/>
            <person name="Yang L."/>
        </authorList>
    </citation>
    <scope>NUCLEOTIDE SEQUENCE</scope>
    <source>
        <strain evidence="11">NUHP1</strain>
    </source>
</reference>
<dbReference type="PROSITE" id="PS00143">
    <property type="entry name" value="INSULINASE"/>
    <property type="match status" value="1"/>
</dbReference>
<dbReference type="STRING" id="1338011.BD94_2276"/>
<dbReference type="InterPro" id="IPR011765">
    <property type="entry name" value="Pept_M16_N"/>
</dbReference>
<dbReference type="RefSeq" id="WP_024564182.1">
    <property type="nucleotide sequence ID" value="NZ_CP007547.1"/>
</dbReference>
<organism evidence="11 12">
    <name type="scientific">Elizabethkingia anophelis NUHP1</name>
    <dbReference type="NCBI Taxonomy" id="1338011"/>
    <lineage>
        <taxon>Bacteria</taxon>
        <taxon>Pseudomonadati</taxon>
        <taxon>Bacteroidota</taxon>
        <taxon>Flavobacteriia</taxon>
        <taxon>Flavobacteriales</taxon>
        <taxon>Weeksellaceae</taxon>
        <taxon>Elizabethkingia</taxon>
    </lineage>
</organism>
<sequence>MNFFKKITIATTIAATFSNMYFAQNQQHDWKEATSAGYTYKYVTNDPTSARYYTLKNGLTVILSPTKKEPRIQAYIATKAGSKTDPADHTGLAHYLEHMLFKGTDKFGTKDWAKEKPLLDKIDALYDEYNKTTDVEKRKAIYKQIDQVSGEAAKFAIANEYDKMMGAMGGQGTNAFTSFEQTVYTEDIPANATDKFLALQSERFRAPVLRIFHTELEAVYEEKNRGLDDDRRKVFETMFAGLFPENNYGKQTTIGTIEHLKNPSLKAIREYYNTYYVPNNMGVIMSGDFNPDELIAKIDKAFSYMQAKQIPEYNPGKESPISTPIVKEVWGPNPDNIMIGFRFPGASTKDARLLSLVGKMLTNGQAGLIDLDLIKKQKLLGASAFAYPLKDYSVMLLQGNPVEGQTLDQVRELLLQEINKLKKGDFPNDLIESIVNNEKKNTIQSDESYTSRAGNLMEEFTSGLDHKVTLDYISEISSLTKQDIVDFANKYFKDNNYVAVYKRKGADNNIVKVEKPPITPVEVNRDAQSPFLVKVNNMQESPIKPVWLDYNKDIQKSKLGELNILSVKNTDNDLFRLHYYFGVGKWNNKLLPLAASYLEFLGTKNKSSEDISKDFYKLAASFNVSAGNEETYITLDGLNSNFAQTVSLFEDLLKNCQPDVDALEAFKARLKKGRQNAKQNKGAIMAGLRSYAQYGAQNPFNNVLTDAELDALKAEDLVAILHDLFNYKHQVLYYGPKAGGELIAALKPLHTTPVTFKNFTQAKTFKQATTDKNKVLFANYDMVQAEVAWSRNAELYDAKEVPTISLFNNYFGGGMGSIVFQTIRESKALAYSTSSYYSTPSKKDDRDVISAYVGTQADKFNEATAAMNELLTTLPQSDKLFATAKDGLKKTLASERTTQDGIIFNYIRAQKLGNNTDIRKNIYEQTQTMSFNDIKNFHTKQLSGKNYTYCIVASENKLKEEDMKKLGEFKKLTLAEIFGY</sequence>
<evidence type="ECO:0000256" key="7">
    <source>
        <dbReference type="ARBA" id="ARBA00023049"/>
    </source>
</evidence>
<dbReference type="InterPro" id="IPR007863">
    <property type="entry name" value="Peptidase_M16_C"/>
</dbReference>
<evidence type="ECO:0000259" key="9">
    <source>
        <dbReference type="Pfam" id="PF00675"/>
    </source>
</evidence>
<dbReference type="EMBL" id="CP007547">
    <property type="protein sequence ID" value="AIL46051.1"/>
    <property type="molecule type" value="Genomic_DNA"/>
</dbReference>
<evidence type="ECO:0000256" key="4">
    <source>
        <dbReference type="ARBA" id="ARBA00022723"/>
    </source>
</evidence>
<dbReference type="InterPro" id="IPR011249">
    <property type="entry name" value="Metalloenz_LuxS/M16"/>
</dbReference>
<dbReference type="GO" id="GO:0046872">
    <property type="term" value="F:metal ion binding"/>
    <property type="evidence" value="ECO:0007669"/>
    <property type="project" value="UniProtKB-KW"/>
</dbReference>
<protein>
    <submittedName>
        <fullName evidence="11">Zinc protease</fullName>
    </submittedName>
</protein>
<dbReference type="Pfam" id="PF00675">
    <property type="entry name" value="Peptidase_M16"/>
    <property type="match status" value="2"/>
</dbReference>
<feature type="domain" description="Peptidase M16 C-terminal" evidence="10">
    <location>
        <begin position="265"/>
        <end position="436"/>
    </location>
</feature>
<keyword evidence="7" id="KW-0482">Metalloprotease</keyword>
<dbReference type="eggNOG" id="COG0612">
    <property type="taxonomic scope" value="Bacteria"/>
</dbReference>
<dbReference type="Proteomes" id="UP000028933">
    <property type="component" value="Chromosome"/>
</dbReference>
<evidence type="ECO:0000313" key="12">
    <source>
        <dbReference type="Proteomes" id="UP000028933"/>
    </source>
</evidence>
<accession>A0A077EEP8</accession>
<evidence type="ECO:0000256" key="1">
    <source>
        <dbReference type="ARBA" id="ARBA00001947"/>
    </source>
</evidence>
<evidence type="ECO:0000256" key="6">
    <source>
        <dbReference type="ARBA" id="ARBA00022833"/>
    </source>
</evidence>
<gene>
    <name evidence="11" type="ORF">BD94_2276</name>
</gene>
<reference evidence="11" key="1">
    <citation type="journal article" date="2013" name="Lancet">
        <title>First case of E anophelis outbreak in an intensive-care unit.</title>
        <authorList>
            <person name="Teo J."/>
            <person name="Tan S.Y."/>
            <person name="Tay M."/>
            <person name="Ding Y."/>
            <person name="Kjelleberg S."/>
            <person name="Givskov M."/>
            <person name="Lin R.T."/>
            <person name="Yang L."/>
        </authorList>
    </citation>
    <scope>NUCLEOTIDE SEQUENCE [LARGE SCALE GENOMIC DNA]</scope>
    <source>
        <strain evidence="11">NUHP1</strain>
    </source>
</reference>
<name>A0A077EEP8_9FLAO</name>
<keyword evidence="5" id="KW-0378">Hydrolase</keyword>
<dbReference type="GO" id="GO:0006508">
    <property type="term" value="P:proteolysis"/>
    <property type="evidence" value="ECO:0007669"/>
    <property type="project" value="UniProtKB-KW"/>
</dbReference>
<keyword evidence="3 11" id="KW-0645">Protease</keyword>
<feature type="domain" description="Peptidase M16 C-terminal" evidence="10">
    <location>
        <begin position="766"/>
        <end position="886"/>
    </location>
</feature>
<dbReference type="AlphaFoldDB" id="A0A077EEP8"/>
<keyword evidence="6" id="KW-0862">Zinc</keyword>
<proteinExistence type="inferred from homology"/>
<dbReference type="Pfam" id="PF05193">
    <property type="entry name" value="Peptidase_M16_C"/>
    <property type="match status" value="2"/>
</dbReference>
<dbReference type="GO" id="GO:0004222">
    <property type="term" value="F:metalloendopeptidase activity"/>
    <property type="evidence" value="ECO:0007669"/>
    <property type="project" value="InterPro"/>
</dbReference>
<dbReference type="Gene3D" id="3.30.830.10">
    <property type="entry name" value="Metalloenzyme, LuxS/M16 peptidase-like"/>
    <property type="match status" value="4"/>
</dbReference>
<dbReference type="PANTHER" id="PTHR43690:SF17">
    <property type="entry name" value="PROTEIN YHJJ"/>
    <property type="match status" value="1"/>
</dbReference>
<evidence type="ECO:0000256" key="3">
    <source>
        <dbReference type="ARBA" id="ARBA00022670"/>
    </source>
</evidence>
<feature type="domain" description="Peptidase M16 N-terminal" evidence="9">
    <location>
        <begin position="64"/>
        <end position="108"/>
    </location>
</feature>